<evidence type="ECO:0000256" key="1">
    <source>
        <dbReference type="ARBA" id="ARBA00004141"/>
    </source>
</evidence>
<dbReference type="EMBL" id="JBHLTM010000026">
    <property type="protein sequence ID" value="MFC0684206.1"/>
    <property type="molecule type" value="Genomic_DNA"/>
</dbReference>
<evidence type="ECO:0000259" key="7">
    <source>
        <dbReference type="PROSITE" id="PS50850"/>
    </source>
</evidence>
<dbReference type="PANTHER" id="PTHR23505">
    <property type="entry name" value="SPINSTER"/>
    <property type="match status" value="1"/>
</dbReference>
<comment type="subcellular location">
    <subcellularLocation>
        <location evidence="1">Membrane</location>
        <topology evidence="1">Multi-pass membrane protein</topology>
    </subcellularLocation>
</comment>
<feature type="transmembrane region" description="Helical" evidence="6">
    <location>
        <begin position="381"/>
        <end position="400"/>
    </location>
</feature>
<feature type="transmembrane region" description="Helical" evidence="6">
    <location>
        <begin position="194"/>
        <end position="212"/>
    </location>
</feature>
<keyword evidence="9" id="KW-1185">Reference proteome</keyword>
<evidence type="ECO:0000313" key="8">
    <source>
        <dbReference type="EMBL" id="MFC0684206.1"/>
    </source>
</evidence>
<dbReference type="InterPro" id="IPR020846">
    <property type="entry name" value="MFS_dom"/>
</dbReference>
<dbReference type="Gene3D" id="1.20.1250.20">
    <property type="entry name" value="MFS general substrate transporter like domains"/>
    <property type="match status" value="2"/>
</dbReference>
<keyword evidence="4 6" id="KW-1133">Transmembrane helix</keyword>
<sequence>MASTAQTGAAPIPRPAREAGAYDWYVVAILFSVSVLGYVDRVILSFLVEAIKGDLNLSDAELGAVTGMAFALLYVFGGVFIGRMLDKGRRVTILAACILVWSVATAASGLATGFLTLFLARMFVGVGEAGLNPAAIGIISSRFPRDKVQKPIGLFTTGLYVGGGMAMMLGAHLLAKFSAGGPYDLPFIDSAEPWRVVFLLLAVPGLLVALLVQGTVRDDSAAARAAAAPAKGEALAFARENRTLIVLLALGIVAWSMNNYGLLNWYPAMLMRSYAMPPAMVATSYGPAFLLAGIAGCLAVHPYHAWLRRRFGGKAAYWLTFTSMAVLSVTTIIGPIVPTVGLAVFMSYANLFVSSMSVASIFVLIVAVVPPTLRGLYTGLYMALVNLTGGAFGSVLVGLMTDHVYGAKGLNLALTTMAVVFGPLGALLLWLALRRAPERAEG</sequence>
<protein>
    <submittedName>
        <fullName evidence="8">MFS transporter</fullName>
    </submittedName>
</protein>
<keyword evidence="3 6" id="KW-0812">Transmembrane</keyword>
<dbReference type="InterPro" id="IPR011701">
    <property type="entry name" value="MFS"/>
</dbReference>
<dbReference type="Proteomes" id="UP001589858">
    <property type="component" value="Unassembled WGS sequence"/>
</dbReference>
<feature type="transmembrane region" description="Helical" evidence="6">
    <location>
        <begin position="282"/>
        <end position="303"/>
    </location>
</feature>
<dbReference type="Pfam" id="PF07690">
    <property type="entry name" value="MFS_1"/>
    <property type="match status" value="1"/>
</dbReference>
<organism evidence="8 9">
    <name type="scientific">Novosphingobium clariflavum</name>
    <dbReference type="NCBI Taxonomy" id="2029884"/>
    <lineage>
        <taxon>Bacteria</taxon>
        <taxon>Pseudomonadati</taxon>
        <taxon>Pseudomonadota</taxon>
        <taxon>Alphaproteobacteria</taxon>
        <taxon>Sphingomonadales</taxon>
        <taxon>Sphingomonadaceae</taxon>
        <taxon>Novosphingobium</taxon>
    </lineage>
</organism>
<evidence type="ECO:0000313" key="9">
    <source>
        <dbReference type="Proteomes" id="UP001589858"/>
    </source>
</evidence>
<feature type="transmembrane region" description="Helical" evidence="6">
    <location>
        <begin position="93"/>
        <end position="112"/>
    </location>
</feature>
<keyword evidence="5 6" id="KW-0472">Membrane</keyword>
<feature type="transmembrane region" description="Helical" evidence="6">
    <location>
        <begin position="118"/>
        <end position="140"/>
    </location>
</feature>
<evidence type="ECO:0000256" key="6">
    <source>
        <dbReference type="SAM" id="Phobius"/>
    </source>
</evidence>
<evidence type="ECO:0000256" key="5">
    <source>
        <dbReference type="ARBA" id="ARBA00023136"/>
    </source>
</evidence>
<evidence type="ECO:0000256" key="4">
    <source>
        <dbReference type="ARBA" id="ARBA00022989"/>
    </source>
</evidence>
<feature type="transmembrane region" description="Helical" evidence="6">
    <location>
        <begin position="348"/>
        <end position="369"/>
    </location>
</feature>
<comment type="caution">
    <text evidence="8">The sequence shown here is derived from an EMBL/GenBank/DDBJ whole genome shotgun (WGS) entry which is preliminary data.</text>
</comment>
<dbReference type="PANTHER" id="PTHR23505:SF79">
    <property type="entry name" value="PROTEIN SPINSTER"/>
    <property type="match status" value="1"/>
</dbReference>
<name>A0ABV6S4Q1_9SPHN</name>
<accession>A0ABV6S4Q1</accession>
<keyword evidence="2" id="KW-0813">Transport</keyword>
<gene>
    <name evidence="8" type="ORF">ACFFF8_06335</name>
</gene>
<feature type="transmembrane region" description="Helical" evidence="6">
    <location>
        <begin position="315"/>
        <end position="336"/>
    </location>
</feature>
<reference evidence="8 9" key="1">
    <citation type="submission" date="2024-09" db="EMBL/GenBank/DDBJ databases">
        <authorList>
            <person name="Sun Q."/>
            <person name="Mori K."/>
        </authorList>
    </citation>
    <scope>NUCLEOTIDE SEQUENCE [LARGE SCALE GENOMIC DNA]</scope>
    <source>
        <strain evidence="8 9">CICC 11035S</strain>
    </source>
</reference>
<dbReference type="InterPro" id="IPR044770">
    <property type="entry name" value="MFS_spinster-like"/>
</dbReference>
<feature type="transmembrane region" description="Helical" evidence="6">
    <location>
        <begin position="244"/>
        <end position="262"/>
    </location>
</feature>
<proteinExistence type="predicted"/>
<feature type="domain" description="Major facilitator superfamily (MFS) profile" evidence="7">
    <location>
        <begin position="26"/>
        <end position="440"/>
    </location>
</feature>
<evidence type="ECO:0000256" key="3">
    <source>
        <dbReference type="ARBA" id="ARBA00022692"/>
    </source>
</evidence>
<dbReference type="SUPFAM" id="SSF103473">
    <property type="entry name" value="MFS general substrate transporter"/>
    <property type="match status" value="1"/>
</dbReference>
<evidence type="ECO:0000256" key="2">
    <source>
        <dbReference type="ARBA" id="ARBA00022448"/>
    </source>
</evidence>
<dbReference type="PROSITE" id="PS50850">
    <property type="entry name" value="MFS"/>
    <property type="match status" value="1"/>
</dbReference>
<feature type="transmembrane region" description="Helical" evidence="6">
    <location>
        <begin position="152"/>
        <end position="174"/>
    </location>
</feature>
<dbReference type="RefSeq" id="WP_267218186.1">
    <property type="nucleotide sequence ID" value="NZ_JAPCWC010000001.1"/>
</dbReference>
<dbReference type="InterPro" id="IPR036259">
    <property type="entry name" value="MFS_trans_sf"/>
</dbReference>
<feature type="transmembrane region" description="Helical" evidence="6">
    <location>
        <begin position="21"/>
        <end position="39"/>
    </location>
</feature>
<feature type="transmembrane region" description="Helical" evidence="6">
    <location>
        <begin position="412"/>
        <end position="433"/>
    </location>
</feature>
<feature type="transmembrane region" description="Helical" evidence="6">
    <location>
        <begin position="62"/>
        <end position="81"/>
    </location>
</feature>